<evidence type="ECO:0000313" key="1">
    <source>
        <dbReference type="EMBL" id="CCJ73172.1"/>
    </source>
</evidence>
<evidence type="ECO:0000313" key="2">
    <source>
        <dbReference type="Proteomes" id="UP000009340"/>
    </source>
</evidence>
<proteinExistence type="predicted"/>
<dbReference type="Proteomes" id="UP000009340">
    <property type="component" value="Unassembled WGS sequence"/>
</dbReference>
<dbReference type="AlphaFoldDB" id="K8AG27"/>
<comment type="caution">
    <text evidence="1">The sequence shown here is derived from an EMBL/GenBank/DDBJ whole genome shotgun (WGS) entry which is preliminary data.</text>
</comment>
<dbReference type="EMBL" id="CAKW01000093">
    <property type="protein sequence ID" value="CCJ73172.1"/>
    <property type="molecule type" value="Genomic_DNA"/>
</dbReference>
<protein>
    <submittedName>
        <fullName evidence="1">Uncharacterized protein</fullName>
    </submittedName>
</protein>
<gene>
    <name evidence="1" type="ORF">BN137_2544</name>
</gene>
<name>K8AG27_9ENTR</name>
<sequence length="49" mass="5869">MPAINPYPYWNQNSLYIQNNGGFSKRHLLVYLHRARTLFVYGLYCRFAT</sequence>
<organism evidence="1 2">
    <name type="scientific">Cronobacter condimenti 1330</name>
    <dbReference type="NCBI Taxonomy" id="1073999"/>
    <lineage>
        <taxon>Bacteria</taxon>
        <taxon>Pseudomonadati</taxon>
        <taxon>Pseudomonadota</taxon>
        <taxon>Gammaproteobacteria</taxon>
        <taxon>Enterobacterales</taxon>
        <taxon>Enterobacteriaceae</taxon>
        <taxon>Cronobacter</taxon>
    </lineage>
</organism>
<reference evidence="1" key="1">
    <citation type="submission" date="2012-07" db="EMBL/GenBank/DDBJ databases">
        <authorList>
            <person name="Cummings C."/>
        </authorList>
    </citation>
    <scope>NUCLEOTIDE SEQUENCE</scope>
    <source>
        <strain evidence="1">1330</strain>
    </source>
</reference>
<accession>K8AG27</accession>